<dbReference type="Pfam" id="PF14432">
    <property type="entry name" value="DYW_deaminase"/>
    <property type="match status" value="1"/>
</dbReference>
<feature type="repeat" description="PPR" evidence="3">
    <location>
        <begin position="286"/>
        <end position="316"/>
    </location>
</feature>
<dbReference type="Proteomes" id="UP001279734">
    <property type="component" value="Unassembled WGS sequence"/>
</dbReference>
<dbReference type="PANTHER" id="PTHR47926:SF347">
    <property type="entry name" value="PENTATRICOPEPTIDE REPEAT-CONTAINING PROTEIN"/>
    <property type="match status" value="1"/>
</dbReference>
<dbReference type="InterPro" id="IPR011990">
    <property type="entry name" value="TPR-like_helical_dom_sf"/>
</dbReference>
<accession>A0AAD3XI24</accession>
<evidence type="ECO:0000256" key="2">
    <source>
        <dbReference type="ARBA" id="ARBA00022737"/>
    </source>
</evidence>
<gene>
    <name evidence="5" type="ORF">Nepgr_006941</name>
</gene>
<feature type="repeat" description="PPR" evidence="3">
    <location>
        <begin position="185"/>
        <end position="219"/>
    </location>
</feature>
<dbReference type="SUPFAM" id="SSF48452">
    <property type="entry name" value="TPR-like"/>
    <property type="match status" value="1"/>
</dbReference>
<evidence type="ECO:0000259" key="4">
    <source>
        <dbReference type="Pfam" id="PF14432"/>
    </source>
</evidence>
<protein>
    <recommendedName>
        <fullName evidence="4">DYW domain-containing protein</fullName>
    </recommendedName>
</protein>
<dbReference type="PANTHER" id="PTHR47926">
    <property type="entry name" value="PENTATRICOPEPTIDE REPEAT-CONTAINING PROTEIN"/>
    <property type="match status" value="1"/>
</dbReference>
<proteinExistence type="inferred from homology"/>
<name>A0AAD3XI24_NEPGR</name>
<dbReference type="EMBL" id="BSYO01000005">
    <property type="protein sequence ID" value="GMH05101.1"/>
    <property type="molecule type" value="Genomic_DNA"/>
</dbReference>
<keyword evidence="2" id="KW-0677">Repeat</keyword>
<dbReference type="PROSITE" id="PS51375">
    <property type="entry name" value="PPR"/>
    <property type="match status" value="5"/>
</dbReference>
<dbReference type="GO" id="GO:0009451">
    <property type="term" value="P:RNA modification"/>
    <property type="evidence" value="ECO:0007669"/>
    <property type="project" value="InterPro"/>
</dbReference>
<feature type="repeat" description="PPR" evidence="3">
    <location>
        <begin position="317"/>
        <end position="351"/>
    </location>
</feature>
<dbReference type="FunFam" id="1.25.40.10:FF:000325">
    <property type="entry name" value="Pentatricopeptide repeat-containing protein At4g14820"/>
    <property type="match status" value="1"/>
</dbReference>
<feature type="domain" description="DYW" evidence="4">
    <location>
        <begin position="633"/>
        <end position="725"/>
    </location>
</feature>
<evidence type="ECO:0000256" key="3">
    <source>
        <dbReference type="PROSITE-ProRule" id="PRU00708"/>
    </source>
</evidence>
<dbReference type="InterPro" id="IPR046848">
    <property type="entry name" value="E_motif"/>
</dbReference>
<dbReference type="InterPro" id="IPR002885">
    <property type="entry name" value="PPR_rpt"/>
</dbReference>
<organism evidence="5 6">
    <name type="scientific">Nepenthes gracilis</name>
    <name type="common">Slender pitcher plant</name>
    <dbReference type="NCBI Taxonomy" id="150966"/>
    <lineage>
        <taxon>Eukaryota</taxon>
        <taxon>Viridiplantae</taxon>
        <taxon>Streptophyta</taxon>
        <taxon>Embryophyta</taxon>
        <taxon>Tracheophyta</taxon>
        <taxon>Spermatophyta</taxon>
        <taxon>Magnoliopsida</taxon>
        <taxon>eudicotyledons</taxon>
        <taxon>Gunneridae</taxon>
        <taxon>Pentapetalae</taxon>
        <taxon>Caryophyllales</taxon>
        <taxon>Nepenthaceae</taxon>
        <taxon>Nepenthes</taxon>
    </lineage>
</organism>
<feature type="repeat" description="PPR" evidence="3">
    <location>
        <begin position="418"/>
        <end position="452"/>
    </location>
</feature>
<dbReference type="Pfam" id="PF01535">
    <property type="entry name" value="PPR"/>
    <property type="match status" value="1"/>
</dbReference>
<dbReference type="GO" id="GO:0008270">
    <property type="term" value="F:zinc ion binding"/>
    <property type="evidence" value="ECO:0007669"/>
    <property type="project" value="InterPro"/>
</dbReference>
<dbReference type="Pfam" id="PF20431">
    <property type="entry name" value="E_motif"/>
    <property type="match status" value="1"/>
</dbReference>
<dbReference type="GO" id="GO:0003723">
    <property type="term" value="F:RNA binding"/>
    <property type="evidence" value="ECO:0007669"/>
    <property type="project" value="InterPro"/>
</dbReference>
<dbReference type="FunFam" id="1.25.40.10:FF:000348">
    <property type="entry name" value="Pentatricopeptide repeat-containing protein chloroplastic"/>
    <property type="match status" value="1"/>
</dbReference>
<feature type="repeat" description="PPR" evidence="3">
    <location>
        <begin position="220"/>
        <end position="254"/>
    </location>
</feature>
<reference evidence="5" key="1">
    <citation type="submission" date="2023-05" db="EMBL/GenBank/DDBJ databases">
        <title>Nepenthes gracilis genome sequencing.</title>
        <authorList>
            <person name="Fukushima K."/>
        </authorList>
    </citation>
    <scope>NUCLEOTIDE SEQUENCE</scope>
    <source>
        <strain evidence="5">SING2019-196</strain>
    </source>
</reference>
<dbReference type="InterPro" id="IPR032867">
    <property type="entry name" value="DYW_dom"/>
</dbReference>
<evidence type="ECO:0000313" key="6">
    <source>
        <dbReference type="Proteomes" id="UP001279734"/>
    </source>
</evidence>
<dbReference type="InterPro" id="IPR046960">
    <property type="entry name" value="PPR_At4g14850-like_plant"/>
</dbReference>
<comment type="caution">
    <text evidence="5">The sequence shown here is derived from an EMBL/GenBank/DDBJ whole genome shotgun (WGS) entry which is preliminary data.</text>
</comment>
<keyword evidence="6" id="KW-1185">Reference proteome</keyword>
<dbReference type="Pfam" id="PF13041">
    <property type="entry name" value="PPR_2"/>
    <property type="match status" value="3"/>
</dbReference>
<comment type="similarity">
    <text evidence="1">Belongs to the PPR family. PCMP-H subfamily.</text>
</comment>
<dbReference type="FunFam" id="1.25.40.10:FF:000427">
    <property type="entry name" value="Pentatricopeptide repeat-containing protein chloroplastic"/>
    <property type="match status" value="1"/>
</dbReference>
<dbReference type="Gene3D" id="1.25.40.10">
    <property type="entry name" value="Tetratricopeptide repeat domain"/>
    <property type="match status" value="3"/>
</dbReference>
<dbReference type="AlphaFoldDB" id="A0AAD3XI24"/>
<sequence length="725" mass="81567">MAALTQPNLLLPSTTTPTTHHTLSTALTASSSVSHLKQAHAKILRSGLDRFTSLLFKLILSCCSPSSSSLDYALSIFNQIPKPETHLCNRLLRDLSRSLEPEKTFLVYQRMRRDGLIVDRFSLPPLLKAASRTSSLNEGMEIHGLSLKFGFDTDTFVQTGLVGLYGACGRIMDARLVFDRMRHRDVVTWNIMIDGYCQNGLLDEVPRVFEEMKQSDVEPDEMIFSTIISACGRAGNLDYGKVIFELITEKNIVLDPHLLSALITMFASCDSMDLAKNLFDKISPKNVVVSTAMVAGYSKLGRIEAARSVFDKIVEKDLVCWSAMIAGYAESDWPQEALNLFNEMQALGVKPDQVTMLSVISACAHLGVLHQADWVNTYADTNGFRGALPVDNALLDMYAKCGALAKARRVFDKMPRRNVISWTSMIHAFAVHGDAGNALTYFHQMKDENIEPNWVTFVAVLYACSHAGLVEEGRKIFASMVTEYNITPKQEHYGCMVDLLGRAKLVNEALQVIESMPLAPNVIVWGALMAACRIHGEIELGEFAAKQLLELQPDHDGAHVFLSNIYSKAKRWEDLNEIKKLMKNGGVSKEKGWSRIQLNNETHEFLVADRKHKQSDEIYKKLDEVVHELKVVGYAPDTTDVCIDLEEEEKKGLVCWHSEKLALCYGLINDKNHCCIRIIKNLRVCEDCHTFLKLASKVYQREIVVRDRTRFHHYRDGVCSCNDYW</sequence>
<evidence type="ECO:0000313" key="5">
    <source>
        <dbReference type="EMBL" id="GMH05101.1"/>
    </source>
</evidence>
<dbReference type="NCBIfam" id="TIGR00756">
    <property type="entry name" value="PPR"/>
    <property type="match status" value="5"/>
</dbReference>
<evidence type="ECO:0000256" key="1">
    <source>
        <dbReference type="ARBA" id="ARBA00006643"/>
    </source>
</evidence>